<dbReference type="PANTHER" id="PTHR11575">
    <property type="entry name" value="5'-NUCLEOTIDASE-RELATED"/>
    <property type="match status" value="1"/>
</dbReference>
<comment type="caution">
    <text evidence="5">The sequence shown here is derived from an EMBL/GenBank/DDBJ whole genome shotgun (WGS) entry which is preliminary data.</text>
</comment>
<dbReference type="InterPro" id="IPR006179">
    <property type="entry name" value="5_nucleotidase/apyrase"/>
</dbReference>
<accession>A0A2T0W7W5</accession>
<dbReference type="AlphaFoldDB" id="A0A2T0W7W5"/>
<dbReference type="InterPro" id="IPR004843">
    <property type="entry name" value="Calcineurin-like_PHP"/>
</dbReference>
<reference evidence="5 6" key="1">
    <citation type="submission" date="2018-03" db="EMBL/GenBank/DDBJ databases">
        <title>Genomic Encyclopedia of Archaeal and Bacterial Type Strains, Phase II (KMG-II): from individual species to whole genera.</title>
        <authorList>
            <person name="Goeker M."/>
        </authorList>
    </citation>
    <scope>NUCLEOTIDE SEQUENCE [LARGE SCALE GENOMIC DNA]</scope>
    <source>
        <strain evidence="5 6">DSM 13175</strain>
    </source>
</reference>
<dbReference type="GO" id="GO:0030288">
    <property type="term" value="C:outer membrane-bounded periplasmic space"/>
    <property type="evidence" value="ECO:0007669"/>
    <property type="project" value="TreeGrafter"/>
</dbReference>
<protein>
    <submittedName>
        <fullName evidence="5">2',3'-cyclic-nucleotide 2'-phosphodiesterase (5'-nucleotidase family)</fullName>
    </submittedName>
</protein>
<keyword evidence="1" id="KW-0732">Signal</keyword>
<evidence type="ECO:0000256" key="2">
    <source>
        <dbReference type="RuleBase" id="RU362119"/>
    </source>
</evidence>
<evidence type="ECO:0000259" key="3">
    <source>
        <dbReference type="Pfam" id="PF00149"/>
    </source>
</evidence>
<keyword evidence="2" id="KW-0378">Hydrolase</keyword>
<proteinExistence type="inferred from homology"/>
<evidence type="ECO:0000256" key="1">
    <source>
        <dbReference type="ARBA" id="ARBA00022729"/>
    </source>
</evidence>
<dbReference type="Proteomes" id="UP000238205">
    <property type="component" value="Unassembled WGS sequence"/>
</dbReference>
<dbReference type="InterPro" id="IPR008334">
    <property type="entry name" value="5'-Nucleotdase_C"/>
</dbReference>
<keyword evidence="2" id="KW-0547">Nucleotide-binding</keyword>
<name>A0A2T0W7W5_9LACT</name>
<dbReference type="PIRSF" id="PIRSF036361">
    <property type="entry name" value="YunD"/>
    <property type="match status" value="1"/>
</dbReference>
<organism evidence="5 6">
    <name type="scientific">Alkalibacterium olivapovliticus</name>
    <dbReference type="NCBI Taxonomy" id="99907"/>
    <lineage>
        <taxon>Bacteria</taxon>
        <taxon>Bacillati</taxon>
        <taxon>Bacillota</taxon>
        <taxon>Bacilli</taxon>
        <taxon>Lactobacillales</taxon>
        <taxon>Carnobacteriaceae</taxon>
        <taxon>Alkalibacterium</taxon>
    </lineage>
</organism>
<dbReference type="CDD" id="cd00845">
    <property type="entry name" value="MPP_UshA_N_like"/>
    <property type="match status" value="1"/>
</dbReference>
<feature type="domain" description="Calcineurin-like phosphoesterase" evidence="3">
    <location>
        <begin position="5"/>
        <end position="205"/>
    </location>
</feature>
<dbReference type="Gene3D" id="3.90.780.10">
    <property type="entry name" value="5'-Nucleotidase, C-terminal domain"/>
    <property type="match status" value="1"/>
</dbReference>
<dbReference type="InterPro" id="IPR036907">
    <property type="entry name" value="5'-Nucleotdase_C_sf"/>
</dbReference>
<dbReference type="EMBL" id="PVTO01000008">
    <property type="protein sequence ID" value="PRY82807.1"/>
    <property type="molecule type" value="Genomic_DNA"/>
</dbReference>
<dbReference type="Pfam" id="PF00149">
    <property type="entry name" value="Metallophos"/>
    <property type="match status" value="1"/>
</dbReference>
<dbReference type="PANTHER" id="PTHR11575:SF23">
    <property type="entry name" value="5-NUCLEOTIDASE FAMILY PROTEIN"/>
    <property type="match status" value="1"/>
</dbReference>
<dbReference type="Pfam" id="PF02872">
    <property type="entry name" value="5_nucleotid_C"/>
    <property type="match status" value="1"/>
</dbReference>
<dbReference type="GO" id="GO:0009166">
    <property type="term" value="P:nucleotide catabolic process"/>
    <property type="evidence" value="ECO:0007669"/>
    <property type="project" value="InterPro"/>
</dbReference>
<evidence type="ECO:0000259" key="4">
    <source>
        <dbReference type="Pfam" id="PF02872"/>
    </source>
</evidence>
<dbReference type="GO" id="GO:0008768">
    <property type="term" value="F:UDP-sugar diphosphatase activity"/>
    <property type="evidence" value="ECO:0007669"/>
    <property type="project" value="TreeGrafter"/>
</dbReference>
<dbReference type="SUPFAM" id="SSF56300">
    <property type="entry name" value="Metallo-dependent phosphatases"/>
    <property type="match status" value="1"/>
</dbReference>
<keyword evidence="6" id="KW-1185">Reference proteome</keyword>
<gene>
    <name evidence="5" type="ORF">CLV38_10815</name>
</gene>
<sequence>MEKITIYHTNDMHSHLTYWPRIAKYLSDEKKRKKSENETVFVFDSGDATDRMHSLTEATEGKAIASLLHEGEYDAITIGNNEGIGNTKQQLNNLFADSVYKVVVSNLIDKETKARPDWAEEVVLLETVKNHKLALIGCTIPLPLSYDSLGWEVKDPIETIANVVQEYKDEVDGFILLSHLGLGTDREIASLFPEILVILGGHTHHLLPEGEKVNNTLIAGAGKFGTHVGIVTIELDHSYSGHLTAQVIDARTHLKEIENERSQIEDLMTLGNTMLESEKLGVLSNPLEKQWTKEPNLISLTLDAMRASSNGDGAIVNAGLFLKSIPEGIANRKQIHEALPHPMRLIEVALTGKHLMNMLKEMERQQDYLKTLPVKGYGFRGEVFGEIRYQGIDVNDEEVRIDNNKIIMDRLYRIITVDYLMYVPYFPVLQKASKVKIISSDFLRTIVGNYVKNQYPSS</sequence>
<dbReference type="OrthoDB" id="9793179at2"/>
<evidence type="ECO:0000313" key="5">
    <source>
        <dbReference type="EMBL" id="PRY82807.1"/>
    </source>
</evidence>
<dbReference type="SUPFAM" id="SSF55816">
    <property type="entry name" value="5'-nucleotidase (syn. UDP-sugar hydrolase), C-terminal domain"/>
    <property type="match status" value="1"/>
</dbReference>
<evidence type="ECO:0000313" key="6">
    <source>
        <dbReference type="Proteomes" id="UP000238205"/>
    </source>
</evidence>
<dbReference type="GO" id="GO:0008253">
    <property type="term" value="F:5'-nucleotidase activity"/>
    <property type="evidence" value="ECO:0007669"/>
    <property type="project" value="TreeGrafter"/>
</dbReference>
<feature type="domain" description="5'-Nucleotidase C-terminal" evidence="4">
    <location>
        <begin position="285"/>
        <end position="421"/>
    </location>
</feature>
<comment type="similarity">
    <text evidence="2">Belongs to the 5'-nucleotidase family.</text>
</comment>
<dbReference type="GO" id="GO:0000166">
    <property type="term" value="F:nucleotide binding"/>
    <property type="evidence" value="ECO:0007669"/>
    <property type="project" value="UniProtKB-KW"/>
</dbReference>
<dbReference type="RefSeq" id="WP_106192469.1">
    <property type="nucleotide sequence ID" value="NZ_PVTO01000008.1"/>
</dbReference>
<dbReference type="InterPro" id="IPR011240">
    <property type="entry name" value="Pesterase_YunD"/>
</dbReference>
<dbReference type="PRINTS" id="PR01607">
    <property type="entry name" value="APYRASEFAMLY"/>
</dbReference>
<dbReference type="InterPro" id="IPR029052">
    <property type="entry name" value="Metallo-depent_PP-like"/>
</dbReference>
<dbReference type="Gene3D" id="3.60.21.10">
    <property type="match status" value="1"/>
</dbReference>